<protein>
    <recommendedName>
        <fullName evidence="1">Core domain-containing protein</fullName>
    </recommendedName>
</protein>
<dbReference type="GeneID" id="48977628"/>
<dbReference type="SUPFAM" id="SSF89360">
    <property type="entry name" value="HesB-like domain"/>
    <property type="match status" value="1"/>
</dbReference>
<organism evidence="2 3">
    <name type="scientific">Sinorhizobium glycinis</name>
    <dbReference type="NCBI Taxonomy" id="1472378"/>
    <lineage>
        <taxon>Bacteria</taxon>
        <taxon>Pseudomonadati</taxon>
        <taxon>Pseudomonadota</taxon>
        <taxon>Alphaproteobacteria</taxon>
        <taxon>Hyphomicrobiales</taxon>
        <taxon>Rhizobiaceae</taxon>
        <taxon>Sinorhizobium/Ensifer group</taxon>
        <taxon>Sinorhizobium</taxon>
    </lineage>
</organism>
<dbReference type="Gene3D" id="2.60.300.12">
    <property type="entry name" value="HesB-like domain"/>
    <property type="match status" value="1"/>
</dbReference>
<dbReference type="Proteomes" id="UP000094025">
    <property type="component" value="Unassembled WGS sequence"/>
</dbReference>
<dbReference type="PANTHER" id="PTHR43011:SF1">
    <property type="entry name" value="IRON-SULFUR CLUSTER ASSEMBLY 2 HOMOLOG, MITOCHONDRIAL"/>
    <property type="match status" value="1"/>
</dbReference>
<dbReference type="Pfam" id="PF01521">
    <property type="entry name" value="Fe-S_biosyn"/>
    <property type="match status" value="1"/>
</dbReference>
<keyword evidence="3" id="KW-1185">Reference proteome</keyword>
<dbReference type="AlphaFoldDB" id="A0A178XWC7"/>
<dbReference type="InterPro" id="IPR000361">
    <property type="entry name" value="ATAP_core_dom"/>
</dbReference>
<dbReference type="GO" id="GO:0051537">
    <property type="term" value="F:2 iron, 2 sulfur cluster binding"/>
    <property type="evidence" value="ECO:0007669"/>
    <property type="project" value="TreeGrafter"/>
</dbReference>
<evidence type="ECO:0000313" key="2">
    <source>
        <dbReference type="EMBL" id="OAP39600.1"/>
    </source>
</evidence>
<accession>A0A178XWC7</accession>
<dbReference type="NCBIfam" id="TIGR00049">
    <property type="entry name" value="iron-sulfur cluster assembly accessory protein"/>
    <property type="match status" value="1"/>
</dbReference>
<evidence type="ECO:0000313" key="3">
    <source>
        <dbReference type="Proteomes" id="UP000094025"/>
    </source>
</evidence>
<dbReference type="PANTHER" id="PTHR43011">
    <property type="entry name" value="IRON-SULFUR CLUSTER ASSEMBLY 2 HOMOLOG, MITOCHONDRIAL"/>
    <property type="match status" value="1"/>
</dbReference>
<dbReference type="STRING" id="1472378.AU381_12365"/>
<proteinExistence type="predicted"/>
<dbReference type="GO" id="GO:0051539">
    <property type="term" value="F:4 iron, 4 sulfur cluster binding"/>
    <property type="evidence" value="ECO:0007669"/>
    <property type="project" value="TreeGrafter"/>
</dbReference>
<dbReference type="EMBL" id="LPUX01000056">
    <property type="protein sequence ID" value="OAP39600.1"/>
    <property type="molecule type" value="Genomic_DNA"/>
</dbReference>
<evidence type="ECO:0000259" key="1">
    <source>
        <dbReference type="Pfam" id="PF01521"/>
    </source>
</evidence>
<dbReference type="InterPro" id="IPR035903">
    <property type="entry name" value="HesB-like_dom_sf"/>
</dbReference>
<dbReference type="InterPro" id="IPR017870">
    <property type="entry name" value="FeS_cluster_insertion_CS"/>
</dbReference>
<dbReference type="PROSITE" id="PS01152">
    <property type="entry name" value="HESB"/>
    <property type="match status" value="1"/>
</dbReference>
<dbReference type="RefSeq" id="WP_014857651.1">
    <property type="nucleotide sequence ID" value="NZ_LPUX01000056.1"/>
</dbReference>
<gene>
    <name evidence="2" type="ORF">AU381_12365</name>
</gene>
<dbReference type="InterPro" id="IPR016092">
    <property type="entry name" value="ATAP"/>
</dbReference>
<feature type="domain" description="Core" evidence="1">
    <location>
        <begin position="2"/>
        <end position="103"/>
    </location>
</feature>
<comment type="caution">
    <text evidence="2">The sequence shown here is derived from an EMBL/GenBank/DDBJ whole genome shotgun (WGS) entry which is preliminary data.</text>
</comment>
<dbReference type="GO" id="GO:0005506">
    <property type="term" value="F:iron ion binding"/>
    <property type="evidence" value="ECO:0007669"/>
    <property type="project" value="TreeGrafter"/>
</dbReference>
<reference evidence="2 3" key="1">
    <citation type="journal article" date="2016" name="Int. J. Syst. Evol. Microbiol.">
        <title>Ensifer glycinis sp. nov., an novel rhizobial species associated with Glycine spp.</title>
        <authorList>
            <person name="Yan H."/>
            <person name="Yan J."/>
            <person name="Sui X.H."/>
            <person name="Wang E.T."/>
            <person name="Chen W.X."/>
            <person name="Zhang X.X."/>
            <person name="Chen W.F."/>
        </authorList>
    </citation>
    <scope>NUCLEOTIDE SEQUENCE [LARGE SCALE GENOMIC DNA]</scope>
    <source>
        <strain evidence="2 3">CCBAU 23380</strain>
    </source>
</reference>
<dbReference type="GO" id="GO:0016226">
    <property type="term" value="P:iron-sulfur cluster assembly"/>
    <property type="evidence" value="ECO:0007669"/>
    <property type="project" value="InterPro"/>
</dbReference>
<sequence length="106" mass="11076">MITLTDSAIAAIKFALSQTCEPADGLRIKVEAGGCSGFKYHLGLDRESRDGDAVIEAGGVKVYVDSASQPHVSGMTVDFTTGVDSPGFIFENPNARENCACGKSFG</sequence>
<dbReference type="OrthoDB" id="9801228at2"/>
<name>A0A178XWC7_9HYPH</name>